<feature type="domain" description="ABC transmembrane type-1" evidence="9">
    <location>
        <begin position="87"/>
        <end position="280"/>
    </location>
</feature>
<dbReference type="Gene3D" id="1.10.3720.10">
    <property type="entry name" value="MetI-like"/>
    <property type="match status" value="1"/>
</dbReference>
<dbReference type="PROSITE" id="PS50928">
    <property type="entry name" value="ABC_TM1"/>
    <property type="match status" value="1"/>
</dbReference>
<dbReference type="OrthoDB" id="9814902at2"/>
<dbReference type="GO" id="GO:0043190">
    <property type="term" value="C:ATP-binding cassette (ABC) transporter complex"/>
    <property type="evidence" value="ECO:0007669"/>
    <property type="project" value="InterPro"/>
</dbReference>
<evidence type="ECO:0000256" key="6">
    <source>
        <dbReference type="ARBA" id="ARBA00022989"/>
    </source>
</evidence>
<keyword evidence="7 8" id="KW-0472">Membrane</keyword>
<keyword evidence="2 8" id="KW-0813">Transport</keyword>
<dbReference type="CDD" id="cd06261">
    <property type="entry name" value="TM_PBP2"/>
    <property type="match status" value="1"/>
</dbReference>
<dbReference type="NCBIfam" id="TIGR01726">
    <property type="entry name" value="HEQRo_perm_3TM"/>
    <property type="match status" value="1"/>
</dbReference>
<keyword evidence="5" id="KW-0029">Amino-acid transport</keyword>
<comment type="caution">
    <text evidence="10">The sequence shown here is derived from an EMBL/GenBank/DDBJ whole genome shotgun (WGS) entry which is preliminary data.</text>
</comment>
<keyword evidence="4 8" id="KW-0812">Transmembrane</keyword>
<feature type="transmembrane region" description="Helical" evidence="8">
    <location>
        <begin position="162"/>
        <end position="181"/>
    </location>
</feature>
<dbReference type="GO" id="GO:0006865">
    <property type="term" value="P:amino acid transport"/>
    <property type="evidence" value="ECO:0007669"/>
    <property type="project" value="UniProtKB-KW"/>
</dbReference>
<dbReference type="InterPro" id="IPR010065">
    <property type="entry name" value="AA_ABC_transptr_permease_3TM"/>
</dbReference>
<feature type="transmembrane region" description="Helical" evidence="8">
    <location>
        <begin position="87"/>
        <end position="111"/>
    </location>
</feature>
<evidence type="ECO:0000259" key="9">
    <source>
        <dbReference type="PROSITE" id="PS50928"/>
    </source>
</evidence>
<keyword evidence="11" id="KW-1185">Reference proteome</keyword>
<dbReference type="InterPro" id="IPR035906">
    <property type="entry name" value="MetI-like_sf"/>
</dbReference>
<feature type="transmembrane region" description="Helical" evidence="8">
    <location>
        <begin position="40"/>
        <end position="63"/>
    </location>
</feature>
<proteinExistence type="inferred from homology"/>
<evidence type="ECO:0000256" key="3">
    <source>
        <dbReference type="ARBA" id="ARBA00022475"/>
    </source>
</evidence>
<accession>A0A5C8ZED0</accession>
<feature type="transmembrane region" description="Helical" evidence="8">
    <location>
        <begin position="132"/>
        <end position="150"/>
    </location>
</feature>
<dbReference type="AlphaFoldDB" id="A0A5C8ZED0"/>
<organism evidence="10 11">
    <name type="scientific">Quadrisphaera setariae</name>
    <dbReference type="NCBI Taxonomy" id="2593304"/>
    <lineage>
        <taxon>Bacteria</taxon>
        <taxon>Bacillati</taxon>
        <taxon>Actinomycetota</taxon>
        <taxon>Actinomycetes</taxon>
        <taxon>Kineosporiales</taxon>
        <taxon>Kineosporiaceae</taxon>
        <taxon>Quadrisphaera</taxon>
    </lineage>
</organism>
<protein>
    <submittedName>
        <fullName evidence="10">Amino acid ABC transporter permease</fullName>
    </submittedName>
</protein>
<dbReference type="EMBL" id="VKAC01000007">
    <property type="protein sequence ID" value="TXR55864.1"/>
    <property type="molecule type" value="Genomic_DNA"/>
</dbReference>
<gene>
    <name evidence="10" type="ORF">FMM08_13735</name>
</gene>
<comment type="similarity">
    <text evidence="8">Belongs to the binding-protein-dependent transport system permease family.</text>
</comment>
<evidence type="ECO:0000256" key="2">
    <source>
        <dbReference type="ARBA" id="ARBA00022448"/>
    </source>
</evidence>
<feature type="transmembrane region" description="Helical" evidence="8">
    <location>
        <begin position="259"/>
        <end position="280"/>
    </location>
</feature>
<dbReference type="Pfam" id="PF00528">
    <property type="entry name" value="BPD_transp_1"/>
    <property type="match status" value="1"/>
</dbReference>
<keyword evidence="6 8" id="KW-1133">Transmembrane helix</keyword>
<comment type="subcellular location">
    <subcellularLocation>
        <location evidence="1 8">Cell membrane</location>
        <topology evidence="1 8">Multi-pass membrane protein</topology>
    </subcellularLocation>
</comment>
<evidence type="ECO:0000313" key="11">
    <source>
        <dbReference type="Proteomes" id="UP000321234"/>
    </source>
</evidence>
<evidence type="ECO:0000256" key="4">
    <source>
        <dbReference type="ARBA" id="ARBA00022692"/>
    </source>
</evidence>
<dbReference type="GO" id="GO:0022857">
    <property type="term" value="F:transmembrane transporter activity"/>
    <property type="evidence" value="ECO:0007669"/>
    <property type="project" value="InterPro"/>
</dbReference>
<dbReference type="SUPFAM" id="SSF161098">
    <property type="entry name" value="MetI-like"/>
    <property type="match status" value="1"/>
</dbReference>
<evidence type="ECO:0000256" key="5">
    <source>
        <dbReference type="ARBA" id="ARBA00022970"/>
    </source>
</evidence>
<evidence type="ECO:0000256" key="1">
    <source>
        <dbReference type="ARBA" id="ARBA00004651"/>
    </source>
</evidence>
<reference evidence="10 11" key="1">
    <citation type="submission" date="2019-07" db="EMBL/GenBank/DDBJ databases">
        <title>Quadrisphaera sp. strain DD2A genome sequencing and assembly.</title>
        <authorList>
            <person name="Kim I."/>
        </authorList>
    </citation>
    <scope>NUCLEOTIDE SEQUENCE [LARGE SCALE GENOMIC DNA]</scope>
    <source>
        <strain evidence="10 11">DD2A</strain>
    </source>
</reference>
<sequence>MSAPGSEVFGEARGGLLPALSEVELGRRSYRRSRQRRSTWVALLSTLVFSGLLVAGAVSAPGWPRTQESFLDPDVARRALPLVLDGLWLNLRVLVVAALCVLALGLGVAVLRTVRGPVWAPVRFLMALYTDVFRGIPLIVLLYIIGFGLPGLRLQGVPTDPVVLGTIAIVLIYAAYVSEVFRAGIESVHPSQRAAARALGLTHRQTTRLVVLPQAVRNVTPPLLNDLVALQKDVGLISVLGAIDAVRQAQILSATTGNFTPYIVAALLFVVMAVPTARLADWATARARRRQQAGGVL</sequence>
<keyword evidence="3" id="KW-1003">Cell membrane</keyword>
<dbReference type="Proteomes" id="UP000321234">
    <property type="component" value="Unassembled WGS sequence"/>
</dbReference>
<dbReference type="PANTHER" id="PTHR30614:SF0">
    <property type="entry name" value="L-CYSTINE TRANSPORT SYSTEM PERMEASE PROTEIN TCYL"/>
    <property type="match status" value="1"/>
</dbReference>
<name>A0A5C8ZED0_9ACTN</name>
<dbReference type="InterPro" id="IPR043429">
    <property type="entry name" value="ArtM/GltK/GlnP/TcyL/YhdX-like"/>
</dbReference>
<dbReference type="PANTHER" id="PTHR30614">
    <property type="entry name" value="MEMBRANE COMPONENT OF AMINO ACID ABC TRANSPORTER"/>
    <property type="match status" value="1"/>
</dbReference>
<evidence type="ECO:0000256" key="8">
    <source>
        <dbReference type="RuleBase" id="RU363032"/>
    </source>
</evidence>
<evidence type="ECO:0000313" key="10">
    <source>
        <dbReference type="EMBL" id="TXR55864.1"/>
    </source>
</evidence>
<dbReference type="InterPro" id="IPR000515">
    <property type="entry name" value="MetI-like"/>
</dbReference>
<evidence type="ECO:0000256" key="7">
    <source>
        <dbReference type="ARBA" id="ARBA00023136"/>
    </source>
</evidence>